<name>A0AAN7P6Y8_9COLE</name>
<gene>
    <name evidence="1" type="ORF">RN001_005734</name>
</gene>
<dbReference type="AlphaFoldDB" id="A0AAN7P6Y8"/>
<comment type="caution">
    <text evidence="1">The sequence shown here is derived from an EMBL/GenBank/DDBJ whole genome shotgun (WGS) entry which is preliminary data.</text>
</comment>
<accession>A0AAN7P6Y8</accession>
<evidence type="ECO:0000313" key="2">
    <source>
        <dbReference type="Proteomes" id="UP001353858"/>
    </source>
</evidence>
<reference evidence="2" key="1">
    <citation type="submission" date="2023-01" db="EMBL/GenBank/DDBJ databases">
        <title>Key to firefly adult light organ development and bioluminescence: homeobox transcription factors regulate luciferase expression and transportation to peroxisome.</title>
        <authorList>
            <person name="Fu X."/>
        </authorList>
    </citation>
    <scope>NUCLEOTIDE SEQUENCE [LARGE SCALE GENOMIC DNA]</scope>
</reference>
<keyword evidence="2" id="KW-1185">Reference proteome</keyword>
<dbReference type="EMBL" id="JARPUR010000002">
    <property type="protein sequence ID" value="KAK4882415.1"/>
    <property type="molecule type" value="Genomic_DNA"/>
</dbReference>
<sequence>MKDSQAEMGLQQIKTDTDLPDLQHEDITDEDSLTEGKYVIIQLLVKKCAKHFVVKILSKDEENFYEVKYFRKKLQNNLFFPDVPDISHVSKEEIVKRFDLHYGTHHYLWFQIYEHFGEQEKYSIEVLMKKRRNLHIKGEYEKDVPSGSACKKGRKSENFFNKWHSLITLEIIKIQRPV</sequence>
<evidence type="ECO:0000313" key="1">
    <source>
        <dbReference type="EMBL" id="KAK4882415.1"/>
    </source>
</evidence>
<organism evidence="1 2">
    <name type="scientific">Aquatica leii</name>
    <dbReference type="NCBI Taxonomy" id="1421715"/>
    <lineage>
        <taxon>Eukaryota</taxon>
        <taxon>Metazoa</taxon>
        <taxon>Ecdysozoa</taxon>
        <taxon>Arthropoda</taxon>
        <taxon>Hexapoda</taxon>
        <taxon>Insecta</taxon>
        <taxon>Pterygota</taxon>
        <taxon>Neoptera</taxon>
        <taxon>Endopterygota</taxon>
        <taxon>Coleoptera</taxon>
        <taxon>Polyphaga</taxon>
        <taxon>Elateriformia</taxon>
        <taxon>Elateroidea</taxon>
        <taxon>Lampyridae</taxon>
        <taxon>Luciolinae</taxon>
        <taxon>Aquatica</taxon>
    </lineage>
</organism>
<protein>
    <submittedName>
        <fullName evidence="1">Uncharacterized protein</fullName>
    </submittedName>
</protein>
<dbReference type="Proteomes" id="UP001353858">
    <property type="component" value="Unassembled WGS sequence"/>
</dbReference>
<proteinExistence type="predicted"/>